<evidence type="ECO:0000256" key="2">
    <source>
        <dbReference type="SAM" id="Phobius"/>
    </source>
</evidence>
<dbReference type="InterPro" id="IPR036779">
    <property type="entry name" value="LysM_dom_sf"/>
</dbReference>
<feature type="region of interest" description="Disordered" evidence="1">
    <location>
        <begin position="204"/>
        <end position="225"/>
    </location>
</feature>
<feature type="transmembrane region" description="Helical" evidence="2">
    <location>
        <begin position="93"/>
        <end position="118"/>
    </location>
</feature>
<sequence>MDQFSTPGSAPAAFASRPATFASHSAVSHSAAAPRTVSAEVAAGGGSAIGPGTKASYQDALLFIAPPLLSAAVLGALSVNLHRIPSAHPLADASLLCAGAVAALITAWWFISFIYALFYAWSLRVSSHNTDRAVLKVPAFFRPRFMRRIVLTLGGTALGVGAVLAPAQATVVTPSNAGVNGTEGMPQTTISAVITTDSMGTATAEASPATVSDAEPASTTTDSITPEAASAPLTLSAEIPDIPLAPQPTEASGSLQDRSPFFSPPRAEAGTYSYTVQAGDTLWSIAAEQLGEGTDASTIYDYTLDIYEANKDALGQNAELLYEGQVLQIPEQPVH</sequence>
<name>A0A930PLR4_9MICC</name>
<keyword evidence="2" id="KW-1133">Transmembrane helix</keyword>
<protein>
    <submittedName>
        <fullName evidence="4">LysM peptidoglycan-binding domain-containing protein</fullName>
    </submittedName>
</protein>
<dbReference type="PANTHER" id="PTHR34700">
    <property type="entry name" value="POTASSIUM BINDING PROTEIN KBP"/>
    <property type="match status" value="1"/>
</dbReference>
<comment type="caution">
    <text evidence="4">The sequence shown here is derived from an EMBL/GenBank/DDBJ whole genome shotgun (WGS) entry which is preliminary data.</text>
</comment>
<dbReference type="Pfam" id="PF01476">
    <property type="entry name" value="LysM"/>
    <property type="match status" value="1"/>
</dbReference>
<dbReference type="PROSITE" id="PS51782">
    <property type="entry name" value="LYSM"/>
    <property type="match status" value="1"/>
</dbReference>
<dbReference type="InterPro" id="IPR018392">
    <property type="entry name" value="LysM"/>
</dbReference>
<dbReference type="PANTHER" id="PTHR34700:SF4">
    <property type="entry name" value="PHAGE-LIKE ELEMENT PBSX PROTEIN XKDP"/>
    <property type="match status" value="1"/>
</dbReference>
<feature type="transmembrane region" description="Helical" evidence="2">
    <location>
        <begin position="60"/>
        <end position="81"/>
    </location>
</feature>
<reference evidence="4" key="1">
    <citation type="submission" date="2020-04" db="EMBL/GenBank/DDBJ databases">
        <title>Deep metagenomics examines the oral microbiome during advanced dental caries in children, revealing novel taxa and co-occurrences with host molecules.</title>
        <authorList>
            <person name="Baker J.L."/>
            <person name="Morton J.T."/>
            <person name="Dinis M."/>
            <person name="Alvarez R."/>
            <person name="Tran N.C."/>
            <person name="Knight R."/>
            <person name="Edlund A."/>
        </authorList>
    </citation>
    <scope>NUCLEOTIDE SEQUENCE</scope>
    <source>
        <strain evidence="4">JCVI_39_bin.18</strain>
    </source>
</reference>
<keyword evidence="2" id="KW-0472">Membrane</keyword>
<proteinExistence type="predicted"/>
<dbReference type="CDD" id="cd00118">
    <property type="entry name" value="LysM"/>
    <property type="match status" value="1"/>
</dbReference>
<dbReference type="EMBL" id="JABZXO010000003">
    <property type="protein sequence ID" value="MBF1656760.1"/>
    <property type="molecule type" value="Genomic_DNA"/>
</dbReference>
<dbReference type="InterPro" id="IPR052196">
    <property type="entry name" value="Bact_Kbp"/>
</dbReference>
<organism evidence="4 5">
    <name type="scientific">Rothia mucilaginosa</name>
    <dbReference type="NCBI Taxonomy" id="43675"/>
    <lineage>
        <taxon>Bacteria</taxon>
        <taxon>Bacillati</taxon>
        <taxon>Actinomycetota</taxon>
        <taxon>Actinomycetes</taxon>
        <taxon>Micrococcales</taxon>
        <taxon>Micrococcaceae</taxon>
        <taxon>Rothia</taxon>
    </lineage>
</organism>
<evidence type="ECO:0000313" key="5">
    <source>
        <dbReference type="Proteomes" id="UP000770330"/>
    </source>
</evidence>
<dbReference type="Proteomes" id="UP000770330">
    <property type="component" value="Unassembled WGS sequence"/>
</dbReference>
<gene>
    <name evidence="4" type="ORF">HXO61_02350</name>
</gene>
<feature type="transmembrane region" description="Helical" evidence="2">
    <location>
        <begin position="149"/>
        <end position="167"/>
    </location>
</feature>
<feature type="domain" description="LysM" evidence="3">
    <location>
        <begin position="272"/>
        <end position="329"/>
    </location>
</feature>
<dbReference type="RefSeq" id="WP_070642976.1">
    <property type="nucleotide sequence ID" value="NZ_CBDERD010000084.1"/>
</dbReference>
<dbReference type="SMART" id="SM00257">
    <property type="entry name" value="LysM"/>
    <property type="match status" value="1"/>
</dbReference>
<evidence type="ECO:0000256" key="1">
    <source>
        <dbReference type="SAM" id="MobiDB-lite"/>
    </source>
</evidence>
<keyword evidence="2" id="KW-0812">Transmembrane</keyword>
<evidence type="ECO:0000313" key="4">
    <source>
        <dbReference type="EMBL" id="MBF1656760.1"/>
    </source>
</evidence>
<evidence type="ECO:0000259" key="3">
    <source>
        <dbReference type="PROSITE" id="PS51782"/>
    </source>
</evidence>
<accession>A0A930PLR4</accession>
<dbReference type="Gene3D" id="3.10.350.10">
    <property type="entry name" value="LysM domain"/>
    <property type="match status" value="1"/>
</dbReference>
<dbReference type="AlphaFoldDB" id="A0A930PLR4"/>